<dbReference type="GO" id="GO:0048029">
    <property type="term" value="F:monosaccharide binding"/>
    <property type="evidence" value="ECO:0007669"/>
    <property type="project" value="TreeGrafter"/>
</dbReference>
<dbReference type="PANTHER" id="PTHR11469:SF1">
    <property type="entry name" value="GLUCOSE-6-PHOSPHATE ISOMERASE"/>
    <property type="match status" value="1"/>
</dbReference>
<dbReference type="Proteomes" id="UP000285274">
    <property type="component" value="Unassembled WGS sequence"/>
</dbReference>
<reference evidence="11 12" key="1">
    <citation type="submission" date="2018-08" db="EMBL/GenBank/DDBJ databases">
        <title>A genome reference for cultivated species of the human gut microbiota.</title>
        <authorList>
            <person name="Zou Y."/>
            <person name="Xue W."/>
            <person name="Luo G."/>
        </authorList>
    </citation>
    <scope>NUCLEOTIDE SEQUENCE [LARGE SCALE GENOMIC DNA]</scope>
    <source>
        <strain evidence="11 12">AF22-10AC</strain>
    </source>
</reference>
<keyword evidence="4 8" id="KW-0963">Cytoplasm</keyword>
<dbReference type="PROSITE" id="PS51463">
    <property type="entry name" value="P_GLUCOSE_ISOMERASE_3"/>
    <property type="match status" value="1"/>
</dbReference>
<comment type="pathway">
    <text evidence="8">Carbohydrate biosynthesis; gluconeogenesis.</text>
</comment>
<dbReference type="InterPro" id="IPR001672">
    <property type="entry name" value="G6P_Isomerase"/>
</dbReference>
<comment type="pathway">
    <text evidence="1 8 9">Carbohydrate degradation; glycolysis; D-glyceraldehyde 3-phosphate and glycerone phosphate from D-glucose: step 2/4.</text>
</comment>
<dbReference type="HAMAP" id="MF_00473">
    <property type="entry name" value="G6P_isomerase"/>
    <property type="match status" value="1"/>
</dbReference>
<evidence type="ECO:0000256" key="7">
    <source>
        <dbReference type="ARBA" id="ARBA00029321"/>
    </source>
</evidence>
<evidence type="ECO:0000256" key="9">
    <source>
        <dbReference type="RuleBase" id="RU000612"/>
    </source>
</evidence>
<dbReference type="CDD" id="cd05015">
    <property type="entry name" value="SIS_PGI_1"/>
    <property type="match status" value="1"/>
</dbReference>
<organism evidence="11 12">
    <name type="scientific">Holdemanella biformis</name>
    <dbReference type="NCBI Taxonomy" id="1735"/>
    <lineage>
        <taxon>Bacteria</taxon>
        <taxon>Bacillati</taxon>
        <taxon>Bacillota</taxon>
        <taxon>Erysipelotrichia</taxon>
        <taxon>Erysipelotrichales</taxon>
        <taxon>Erysipelotrichaceae</taxon>
        <taxon>Holdemanella</taxon>
    </lineage>
</organism>
<comment type="catalytic activity">
    <reaction evidence="7 8 9">
        <text>alpha-D-glucose 6-phosphate = beta-D-fructose 6-phosphate</text>
        <dbReference type="Rhea" id="RHEA:11816"/>
        <dbReference type="ChEBI" id="CHEBI:57634"/>
        <dbReference type="ChEBI" id="CHEBI:58225"/>
        <dbReference type="EC" id="5.3.1.9"/>
    </reaction>
</comment>
<dbReference type="GO" id="GO:0006094">
    <property type="term" value="P:gluconeogenesis"/>
    <property type="evidence" value="ECO:0007669"/>
    <property type="project" value="UniProtKB-UniRule"/>
</dbReference>
<dbReference type="PANTHER" id="PTHR11469">
    <property type="entry name" value="GLUCOSE-6-PHOSPHATE ISOMERASE"/>
    <property type="match status" value="1"/>
</dbReference>
<dbReference type="GO" id="GO:0051156">
    <property type="term" value="P:glucose 6-phosphate metabolic process"/>
    <property type="evidence" value="ECO:0007669"/>
    <property type="project" value="TreeGrafter"/>
</dbReference>
<dbReference type="InterPro" id="IPR046348">
    <property type="entry name" value="SIS_dom_sf"/>
</dbReference>
<comment type="caution">
    <text evidence="11">The sequence shown here is derived from an EMBL/GenBank/DDBJ whole genome shotgun (WGS) entry which is preliminary data.</text>
</comment>
<keyword evidence="5 8" id="KW-0324">Glycolysis</keyword>
<dbReference type="InterPro" id="IPR018189">
    <property type="entry name" value="Phosphoglucose_isomerase_CS"/>
</dbReference>
<dbReference type="FunFam" id="3.40.50.10490:FF:000016">
    <property type="entry name" value="Glucose-6-phosphate isomerase"/>
    <property type="match status" value="1"/>
</dbReference>
<dbReference type="RefSeq" id="WP_118320737.1">
    <property type="nucleotide sequence ID" value="NZ_QRVM01000092.1"/>
</dbReference>
<dbReference type="InterPro" id="IPR001347">
    <property type="entry name" value="SIS_dom"/>
</dbReference>
<dbReference type="Pfam" id="PF00342">
    <property type="entry name" value="PGI"/>
    <property type="match status" value="1"/>
</dbReference>
<comment type="caution">
    <text evidence="8">Lacks conserved residue(s) required for the propagation of feature annotation.</text>
</comment>
<dbReference type="UniPathway" id="UPA00138"/>
<evidence type="ECO:0000256" key="5">
    <source>
        <dbReference type="ARBA" id="ARBA00023152"/>
    </source>
</evidence>
<dbReference type="NCBIfam" id="NF010697">
    <property type="entry name" value="PRK14097.1"/>
    <property type="match status" value="1"/>
</dbReference>
<dbReference type="InterPro" id="IPR035476">
    <property type="entry name" value="SIS_PGI_1"/>
</dbReference>
<evidence type="ECO:0000313" key="12">
    <source>
        <dbReference type="Proteomes" id="UP000285274"/>
    </source>
</evidence>
<evidence type="ECO:0000313" key="11">
    <source>
        <dbReference type="EMBL" id="RGS43803.1"/>
    </source>
</evidence>
<dbReference type="SUPFAM" id="SSF53697">
    <property type="entry name" value="SIS domain"/>
    <property type="match status" value="1"/>
</dbReference>
<dbReference type="EMBL" id="QRVM01000092">
    <property type="protein sequence ID" value="RGS43803.1"/>
    <property type="molecule type" value="Genomic_DNA"/>
</dbReference>
<dbReference type="Gene3D" id="3.40.50.10490">
    <property type="entry name" value="Glucose-6-phosphate isomerase like protein, domain 1"/>
    <property type="match status" value="2"/>
</dbReference>
<feature type="domain" description="SIS" evidence="10">
    <location>
        <begin position="60"/>
        <end position="226"/>
    </location>
</feature>
<comment type="similarity">
    <text evidence="2 8 9">Belongs to the GPI family.</text>
</comment>
<proteinExistence type="inferred from homology"/>
<dbReference type="GO" id="GO:0005829">
    <property type="term" value="C:cytosol"/>
    <property type="evidence" value="ECO:0007669"/>
    <property type="project" value="TreeGrafter"/>
</dbReference>
<keyword evidence="3 8" id="KW-0312">Gluconeogenesis</keyword>
<keyword evidence="6 8" id="KW-0413">Isomerase</keyword>
<accession>A0A412IUS7</accession>
<feature type="active site" evidence="8">
    <location>
        <position position="413"/>
    </location>
</feature>
<evidence type="ECO:0000259" key="10">
    <source>
        <dbReference type="PROSITE" id="PS51464"/>
    </source>
</evidence>
<evidence type="ECO:0000256" key="1">
    <source>
        <dbReference type="ARBA" id="ARBA00004926"/>
    </source>
</evidence>
<dbReference type="EC" id="5.3.1.9" evidence="8"/>
<evidence type="ECO:0000256" key="4">
    <source>
        <dbReference type="ARBA" id="ARBA00022490"/>
    </source>
</evidence>
<feature type="active site" description="Proton donor" evidence="8">
    <location>
        <position position="277"/>
    </location>
</feature>
<evidence type="ECO:0000256" key="8">
    <source>
        <dbReference type="HAMAP-Rule" id="MF_00473"/>
    </source>
</evidence>
<dbReference type="UniPathway" id="UPA00109">
    <property type="reaction ID" value="UER00181"/>
</dbReference>
<dbReference type="InterPro" id="IPR035482">
    <property type="entry name" value="SIS_PGI_2"/>
</dbReference>
<dbReference type="PROSITE" id="PS51464">
    <property type="entry name" value="SIS"/>
    <property type="match status" value="1"/>
</dbReference>
<comment type="function">
    <text evidence="8">Catalyzes the reversible isomerization of glucose-6-phosphate to fructose-6-phosphate.</text>
</comment>
<evidence type="ECO:0000256" key="3">
    <source>
        <dbReference type="ARBA" id="ARBA00022432"/>
    </source>
</evidence>
<dbReference type="GO" id="GO:0006096">
    <property type="term" value="P:glycolytic process"/>
    <property type="evidence" value="ECO:0007669"/>
    <property type="project" value="UniProtKB-UniRule"/>
</dbReference>
<evidence type="ECO:0000256" key="6">
    <source>
        <dbReference type="ARBA" id="ARBA00023235"/>
    </source>
</evidence>
<dbReference type="GO" id="GO:0097367">
    <property type="term" value="F:carbohydrate derivative binding"/>
    <property type="evidence" value="ECO:0007669"/>
    <property type="project" value="InterPro"/>
</dbReference>
<dbReference type="PRINTS" id="PR00662">
    <property type="entry name" value="G6PISOMERASE"/>
</dbReference>
<protein>
    <recommendedName>
        <fullName evidence="8">Glucose-6-phosphate isomerase</fullName>
        <shortName evidence="8">GPI</shortName>
        <ecNumber evidence="8">5.3.1.9</ecNumber>
    </recommendedName>
    <alternativeName>
        <fullName evidence="8">Phosphoglucose isomerase</fullName>
        <shortName evidence="8">PGI</shortName>
    </alternativeName>
    <alternativeName>
        <fullName evidence="8">Phosphohexose isomerase</fullName>
        <shortName evidence="8">PHI</shortName>
    </alternativeName>
</protein>
<dbReference type="GO" id="GO:0004347">
    <property type="term" value="F:glucose-6-phosphate isomerase activity"/>
    <property type="evidence" value="ECO:0007669"/>
    <property type="project" value="UniProtKB-UniRule"/>
</dbReference>
<dbReference type="CDD" id="cd05016">
    <property type="entry name" value="SIS_PGI_2"/>
    <property type="match status" value="1"/>
</dbReference>
<dbReference type="PROSITE" id="PS00765">
    <property type="entry name" value="P_GLUCOSE_ISOMERASE_1"/>
    <property type="match status" value="1"/>
</dbReference>
<gene>
    <name evidence="8" type="primary">pgi</name>
    <name evidence="11" type="ORF">DWX92_11835</name>
</gene>
<name>A0A412IUS7_9FIRM</name>
<dbReference type="AlphaFoldDB" id="A0A412IUS7"/>
<comment type="subcellular location">
    <subcellularLocation>
        <location evidence="8">Cytoplasm</location>
    </subcellularLocation>
</comment>
<sequence length="423" mass="47175">MITLDLNHAFLKEDVKSYQDQVRAIDEALQNGTCKGNDFIGWLNWANNYDKDEFSRIKEVAAKVRENTEVFVVCGIGGSYLGARAAIEMMNGLYGDKKPEIIYMGNTFSSTYISQVMNYIKDKEVTVNVISKSGTTTETALAFRILKQFMEEKYGEDAKNRIIATTDKARGTLKALADKEGYETFVIPDDIGGRFSVITPVGLLPIAVAGIDIDALMKGLHDGMGEYGDADLEKNAAYRYAVARRILQNQGYDVELLVNYEPQMQMVAEWWKQLFGESEGKDGKGILPDSVCFSTDLHSLGQFVQEGKKVLFETNLYVETPMIDLTFPNDEANEDGMNYLAGKSVDWANKMAAKGTLQAHEETGGVPNILLTMPGMTSYDFGNMCMFFFKAIAMTTLMNDSNPFNQPGVEVYKKNMFKLLGKE</sequence>
<evidence type="ECO:0000256" key="2">
    <source>
        <dbReference type="ARBA" id="ARBA00006604"/>
    </source>
</evidence>